<sequence length="228" mass="25170">MPLSCEAVKFQDGPAIANAYISAFFGDPFHDTTIQDVPFDRQVAGVVRRFPRNFVQPRSHYRKVVDTDTGEVVSYAKWGLVNFDGESILPQDRDVPPESVEATKAPYTDPEGINDPFADWFTDQVEAARKAALGDRPMLCNAQRRGAGALQVQWGVEFADRHGLPCWTEASPHSVRILQRFGFKTVQEVVCPIDERCGGGTYVYTCVLREPQTGANSTTGEVNGSSQP</sequence>
<protein>
    <recommendedName>
        <fullName evidence="3">N-acetyltransferase domain-containing protein</fullName>
    </recommendedName>
</protein>
<evidence type="ECO:0000313" key="1">
    <source>
        <dbReference type="EMBL" id="OAQ71775.1"/>
    </source>
</evidence>
<proteinExistence type="predicted"/>
<evidence type="ECO:0008006" key="3">
    <source>
        <dbReference type="Google" id="ProtNLM"/>
    </source>
</evidence>
<organism evidence="1 2">
    <name type="scientific">Purpureocillium lilacinum</name>
    <name type="common">Paecilomyces lilacinus</name>
    <dbReference type="NCBI Taxonomy" id="33203"/>
    <lineage>
        <taxon>Eukaryota</taxon>
        <taxon>Fungi</taxon>
        <taxon>Dikarya</taxon>
        <taxon>Ascomycota</taxon>
        <taxon>Pezizomycotina</taxon>
        <taxon>Sordariomycetes</taxon>
        <taxon>Hypocreomycetidae</taxon>
        <taxon>Hypocreales</taxon>
        <taxon>Ophiocordycipitaceae</taxon>
        <taxon>Purpureocillium</taxon>
    </lineage>
</organism>
<dbReference type="SUPFAM" id="SSF55729">
    <property type="entry name" value="Acyl-CoA N-acyltransferases (Nat)"/>
    <property type="match status" value="1"/>
</dbReference>
<dbReference type="EMBL" id="LSBH01000010">
    <property type="protein sequence ID" value="OAQ71775.1"/>
    <property type="molecule type" value="Genomic_DNA"/>
</dbReference>
<name>A0A179G1M8_PURLI</name>
<accession>A0A179G1M8</accession>
<dbReference type="PANTHER" id="PTHR42791:SF2">
    <property type="entry name" value="N-ACETYLTRANSFERASE DOMAIN-CONTAINING PROTEIN"/>
    <property type="match status" value="1"/>
</dbReference>
<dbReference type="Proteomes" id="UP000078240">
    <property type="component" value="Unassembled WGS sequence"/>
</dbReference>
<reference evidence="1 2" key="1">
    <citation type="submission" date="2016-01" db="EMBL/GenBank/DDBJ databases">
        <title>Biosynthesis of antibiotic leucinostatins and their inhibition on Phytophthora in bio-control Purpureocillium lilacinum.</title>
        <authorList>
            <person name="Wang G."/>
            <person name="Liu Z."/>
            <person name="Lin R."/>
            <person name="Li E."/>
            <person name="Mao Z."/>
            <person name="Ling J."/>
            <person name="Yin W."/>
            <person name="Xie B."/>
        </authorList>
    </citation>
    <scope>NUCLEOTIDE SEQUENCE [LARGE SCALE GENOMIC DNA]</scope>
    <source>
        <strain evidence="1">PLBJ-1</strain>
    </source>
</reference>
<dbReference type="AlphaFoldDB" id="A0A179G1M8"/>
<dbReference type="Gene3D" id="3.40.630.30">
    <property type="match status" value="1"/>
</dbReference>
<dbReference type="InterPro" id="IPR016181">
    <property type="entry name" value="Acyl_CoA_acyltransferase"/>
</dbReference>
<dbReference type="PANTHER" id="PTHR42791">
    <property type="entry name" value="GNAT FAMILY ACETYLTRANSFERASE"/>
    <property type="match status" value="1"/>
</dbReference>
<comment type="caution">
    <text evidence="1">The sequence shown here is derived from an EMBL/GenBank/DDBJ whole genome shotgun (WGS) entry which is preliminary data.</text>
</comment>
<evidence type="ECO:0000313" key="2">
    <source>
        <dbReference type="Proteomes" id="UP000078240"/>
    </source>
</evidence>
<dbReference type="InterPro" id="IPR052523">
    <property type="entry name" value="Trichothecene_AcTrans"/>
</dbReference>
<gene>
    <name evidence="1" type="ORF">VFPBJ_10554</name>
</gene>